<organism evidence="2 3">
    <name type="scientific">Allomyces macrogynus (strain ATCC 38327)</name>
    <name type="common">Allomyces javanicus var. macrogynus</name>
    <dbReference type="NCBI Taxonomy" id="578462"/>
    <lineage>
        <taxon>Eukaryota</taxon>
        <taxon>Fungi</taxon>
        <taxon>Fungi incertae sedis</taxon>
        <taxon>Blastocladiomycota</taxon>
        <taxon>Blastocladiomycetes</taxon>
        <taxon>Blastocladiales</taxon>
        <taxon>Blastocladiaceae</taxon>
        <taxon>Allomyces</taxon>
    </lineage>
</organism>
<gene>
    <name evidence="2" type="ORF">AMAG_00732</name>
</gene>
<keyword evidence="3" id="KW-1185">Reference proteome</keyword>
<proteinExistence type="predicted"/>
<feature type="compositionally biased region" description="Basic and acidic residues" evidence="1">
    <location>
        <begin position="1"/>
        <end position="12"/>
    </location>
</feature>
<evidence type="ECO:0000313" key="3">
    <source>
        <dbReference type="Proteomes" id="UP000054350"/>
    </source>
</evidence>
<protein>
    <submittedName>
        <fullName evidence="2">Uncharacterized protein</fullName>
    </submittedName>
</protein>
<reference evidence="3" key="2">
    <citation type="submission" date="2009-11" db="EMBL/GenBank/DDBJ databases">
        <title>The Genome Sequence of Allomyces macrogynus strain ATCC 38327.</title>
        <authorList>
            <consortium name="The Broad Institute Genome Sequencing Platform"/>
            <person name="Russ C."/>
            <person name="Cuomo C."/>
            <person name="Shea T."/>
            <person name="Young S.K."/>
            <person name="Zeng Q."/>
            <person name="Koehrsen M."/>
            <person name="Haas B."/>
            <person name="Borodovsky M."/>
            <person name="Guigo R."/>
            <person name="Alvarado L."/>
            <person name="Berlin A."/>
            <person name="Borenstein D."/>
            <person name="Chen Z."/>
            <person name="Engels R."/>
            <person name="Freedman E."/>
            <person name="Gellesch M."/>
            <person name="Goldberg J."/>
            <person name="Griggs A."/>
            <person name="Gujja S."/>
            <person name="Heiman D."/>
            <person name="Hepburn T."/>
            <person name="Howarth C."/>
            <person name="Jen D."/>
            <person name="Larson L."/>
            <person name="Lewis B."/>
            <person name="Mehta T."/>
            <person name="Park D."/>
            <person name="Pearson M."/>
            <person name="Roberts A."/>
            <person name="Saif S."/>
            <person name="Shenoy N."/>
            <person name="Sisk P."/>
            <person name="Stolte C."/>
            <person name="Sykes S."/>
            <person name="Walk T."/>
            <person name="White J."/>
            <person name="Yandava C."/>
            <person name="Burger G."/>
            <person name="Gray M.W."/>
            <person name="Holland P.W.H."/>
            <person name="King N."/>
            <person name="Lang F.B.F."/>
            <person name="Roger A.J."/>
            <person name="Ruiz-Trillo I."/>
            <person name="Lander E."/>
            <person name="Nusbaum C."/>
        </authorList>
    </citation>
    <scope>NUCLEOTIDE SEQUENCE [LARGE SCALE GENOMIC DNA]</scope>
    <source>
        <strain evidence="3">ATCC 38327</strain>
    </source>
</reference>
<accession>A0A0L0RWP2</accession>
<dbReference type="Proteomes" id="UP000054350">
    <property type="component" value="Unassembled WGS sequence"/>
</dbReference>
<dbReference type="AlphaFoldDB" id="A0A0L0RWP2"/>
<dbReference type="EMBL" id="GG745328">
    <property type="protein sequence ID" value="KNE54778.1"/>
    <property type="molecule type" value="Genomic_DNA"/>
</dbReference>
<feature type="region of interest" description="Disordered" evidence="1">
    <location>
        <begin position="88"/>
        <end position="121"/>
    </location>
</feature>
<feature type="compositionally biased region" description="Basic and acidic residues" evidence="1">
    <location>
        <begin position="25"/>
        <end position="44"/>
    </location>
</feature>
<feature type="region of interest" description="Disordered" evidence="1">
    <location>
        <begin position="1"/>
        <end position="75"/>
    </location>
</feature>
<dbReference type="OrthoDB" id="10329646at2759"/>
<evidence type="ECO:0000313" key="2">
    <source>
        <dbReference type="EMBL" id="KNE54778.1"/>
    </source>
</evidence>
<feature type="compositionally biased region" description="Basic and acidic residues" evidence="1">
    <location>
        <begin position="52"/>
        <end position="61"/>
    </location>
</feature>
<sequence length="121" mass="13535">MSDQQQKPETRNLSDLSPDELGLDDTDRTRVAKLEEQERRERMQHPGKYRAHAHEEARVVRQGEGIPAHRKKEDVSLSAAVEHTQAGLKVGDKQLRHPAAGADVASPWAEAGEEARIQGRE</sequence>
<name>A0A0L0RWP2_ALLM3</name>
<dbReference type="VEuPathDB" id="FungiDB:AMAG_00732"/>
<reference evidence="2 3" key="1">
    <citation type="submission" date="2009-11" db="EMBL/GenBank/DDBJ databases">
        <title>Annotation of Allomyces macrogynus ATCC 38327.</title>
        <authorList>
            <consortium name="The Broad Institute Genome Sequencing Platform"/>
            <person name="Russ C."/>
            <person name="Cuomo C."/>
            <person name="Burger G."/>
            <person name="Gray M.W."/>
            <person name="Holland P.W.H."/>
            <person name="King N."/>
            <person name="Lang F.B.F."/>
            <person name="Roger A.J."/>
            <person name="Ruiz-Trillo I."/>
            <person name="Young S.K."/>
            <person name="Zeng Q."/>
            <person name="Gargeya S."/>
            <person name="Fitzgerald M."/>
            <person name="Haas B."/>
            <person name="Abouelleil A."/>
            <person name="Alvarado L."/>
            <person name="Arachchi H.M."/>
            <person name="Berlin A."/>
            <person name="Chapman S.B."/>
            <person name="Gearin G."/>
            <person name="Goldberg J."/>
            <person name="Griggs A."/>
            <person name="Gujja S."/>
            <person name="Hansen M."/>
            <person name="Heiman D."/>
            <person name="Howarth C."/>
            <person name="Larimer J."/>
            <person name="Lui A."/>
            <person name="MacDonald P.J.P."/>
            <person name="McCowen C."/>
            <person name="Montmayeur A."/>
            <person name="Murphy C."/>
            <person name="Neiman D."/>
            <person name="Pearson M."/>
            <person name="Priest M."/>
            <person name="Roberts A."/>
            <person name="Saif S."/>
            <person name="Shea T."/>
            <person name="Sisk P."/>
            <person name="Stolte C."/>
            <person name="Sykes S."/>
            <person name="Wortman J."/>
            <person name="Nusbaum C."/>
            <person name="Birren B."/>
        </authorList>
    </citation>
    <scope>NUCLEOTIDE SEQUENCE [LARGE SCALE GENOMIC DNA]</scope>
    <source>
        <strain evidence="2 3">ATCC 38327</strain>
    </source>
</reference>
<evidence type="ECO:0000256" key="1">
    <source>
        <dbReference type="SAM" id="MobiDB-lite"/>
    </source>
</evidence>